<sequence length="404" mass="46785">MKTFEERLCLEYNNGLSNFHGNQDSQTYRITVHAFQNTTKSEMLSKTEGIIKRVGNVHGDEGRTCYSPHHMIFKNYQTSTKGRILEICYDFEDIVSGCNITRFLWKEAGDLSPPPTFCFRRICLTGSPFLALAVMQHHVKWNKAQWPKAAEKILKNVYVDDLLCSFDDRTEAMECMKELKQLMGTAGFCLTKWSSNEPTVLRSLPEKMLYQSVWRCIRDGIMECVLSDNCACQKSNLRRLTLILALITFVKTSLEMKFRDSYRWKPLVVNRVESILELTDAQWRKYCSTSNNPADILTRGCPVKNLVRNNFWWSGAHWLAKCEDAWPTAKLALNIGVQNFNLACELHLQTKGEPVLDLRKYSSLVKLFNVTVYVFHFFESTALFVLHYHLSNDNKLRLDYTCKV</sequence>
<name>A0A0V1ECU6_TRIPS</name>
<dbReference type="PANTHER" id="PTHR47331">
    <property type="entry name" value="PHD-TYPE DOMAIN-CONTAINING PROTEIN"/>
    <property type="match status" value="1"/>
</dbReference>
<gene>
    <name evidence="1" type="ORF">T4A_10449</name>
</gene>
<organism evidence="1 2">
    <name type="scientific">Trichinella pseudospiralis</name>
    <name type="common">Parasitic roundworm</name>
    <dbReference type="NCBI Taxonomy" id="6337"/>
    <lineage>
        <taxon>Eukaryota</taxon>
        <taxon>Metazoa</taxon>
        <taxon>Ecdysozoa</taxon>
        <taxon>Nematoda</taxon>
        <taxon>Enoplea</taxon>
        <taxon>Dorylaimia</taxon>
        <taxon>Trichinellida</taxon>
        <taxon>Trichinellidae</taxon>
        <taxon>Trichinella</taxon>
    </lineage>
</organism>
<protein>
    <recommendedName>
        <fullName evidence="3">Reverse transcriptase domain-containing protein</fullName>
    </recommendedName>
</protein>
<comment type="caution">
    <text evidence="1">The sequence shown here is derived from an EMBL/GenBank/DDBJ whole genome shotgun (WGS) entry which is preliminary data.</text>
</comment>
<dbReference type="Proteomes" id="UP000054632">
    <property type="component" value="Unassembled WGS sequence"/>
</dbReference>
<accession>A0A0V1ECU6</accession>
<dbReference type="AlphaFoldDB" id="A0A0V1ECU6"/>
<reference evidence="1 2" key="1">
    <citation type="submission" date="2015-01" db="EMBL/GenBank/DDBJ databases">
        <title>Evolution of Trichinella species and genotypes.</title>
        <authorList>
            <person name="Korhonen P.K."/>
            <person name="Edoardo P."/>
            <person name="Giuseppe L.R."/>
            <person name="Gasser R.B."/>
        </authorList>
    </citation>
    <scope>NUCLEOTIDE SEQUENCE [LARGE SCALE GENOMIC DNA]</scope>
    <source>
        <strain evidence="1">ISS13</strain>
    </source>
</reference>
<evidence type="ECO:0000313" key="2">
    <source>
        <dbReference type="Proteomes" id="UP000054632"/>
    </source>
</evidence>
<proteinExistence type="predicted"/>
<dbReference type="InterPro" id="IPR043502">
    <property type="entry name" value="DNA/RNA_pol_sf"/>
</dbReference>
<evidence type="ECO:0000313" key="1">
    <source>
        <dbReference type="EMBL" id="KRY71636.1"/>
    </source>
</evidence>
<dbReference type="EMBL" id="JYDR01000055">
    <property type="protein sequence ID" value="KRY71636.1"/>
    <property type="molecule type" value="Genomic_DNA"/>
</dbReference>
<dbReference type="SUPFAM" id="SSF56672">
    <property type="entry name" value="DNA/RNA polymerases"/>
    <property type="match status" value="1"/>
</dbReference>
<evidence type="ECO:0008006" key="3">
    <source>
        <dbReference type="Google" id="ProtNLM"/>
    </source>
</evidence>